<keyword evidence="2" id="KW-1185">Reference proteome</keyword>
<dbReference type="EMBL" id="SLUO01000004">
    <property type="protein sequence ID" value="TCL59364.1"/>
    <property type="molecule type" value="Genomic_DNA"/>
</dbReference>
<dbReference type="Proteomes" id="UP000295718">
    <property type="component" value="Unassembled WGS sequence"/>
</dbReference>
<evidence type="ECO:0000313" key="2">
    <source>
        <dbReference type="Proteomes" id="UP000295718"/>
    </source>
</evidence>
<accession>A0A4R1R1Z0</accession>
<dbReference type="AlphaFoldDB" id="A0A4R1R1Z0"/>
<protein>
    <submittedName>
        <fullName evidence="1">Uncharacterized protein</fullName>
    </submittedName>
</protein>
<dbReference type="STRING" id="1469948.GCA_000732725_03762"/>
<comment type="caution">
    <text evidence="1">The sequence shown here is derived from an EMBL/GenBank/DDBJ whole genome shotgun (WGS) entry which is preliminary data.</text>
</comment>
<evidence type="ECO:0000313" key="1">
    <source>
        <dbReference type="EMBL" id="TCL59364.1"/>
    </source>
</evidence>
<gene>
    <name evidence="1" type="ORF">EDD76_104101</name>
</gene>
<sequence>MSEVNDINKIKRYDNKIGTKCSDGIREKVVVTISGNFNTNYYRRI</sequence>
<proteinExistence type="predicted"/>
<reference evidence="1 2" key="1">
    <citation type="submission" date="2019-03" db="EMBL/GenBank/DDBJ databases">
        <title>Genomic Encyclopedia of Type Strains, Phase IV (KMG-IV): sequencing the most valuable type-strain genomes for metagenomic binning, comparative biology and taxonomic classification.</title>
        <authorList>
            <person name="Goeker M."/>
        </authorList>
    </citation>
    <scope>NUCLEOTIDE SEQUENCE [LARGE SCALE GENOMIC DNA]</scope>
    <source>
        <strain evidence="1 2">DSM 100556</strain>
    </source>
</reference>
<organism evidence="1 2">
    <name type="scientific">Kineothrix alysoides</name>
    <dbReference type="NCBI Taxonomy" id="1469948"/>
    <lineage>
        <taxon>Bacteria</taxon>
        <taxon>Bacillati</taxon>
        <taxon>Bacillota</taxon>
        <taxon>Clostridia</taxon>
        <taxon>Lachnospirales</taxon>
        <taxon>Lachnospiraceae</taxon>
        <taxon>Kineothrix</taxon>
    </lineage>
</organism>
<name>A0A4R1R1Z0_9FIRM</name>